<dbReference type="PROSITE" id="PS00108">
    <property type="entry name" value="PROTEIN_KINASE_ST"/>
    <property type="match status" value="1"/>
</dbReference>
<dbReference type="InterPro" id="IPR011009">
    <property type="entry name" value="Kinase-like_dom_sf"/>
</dbReference>
<dbReference type="AlphaFoldDB" id="A0AAN9KVW6"/>
<evidence type="ECO:0000313" key="10">
    <source>
        <dbReference type="Proteomes" id="UP001367508"/>
    </source>
</evidence>
<keyword evidence="1" id="KW-0723">Serine/threonine-protein kinase</keyword>
<dbReference type="SUPFAM" id="SSF56112">
    <property type="entry name" value="Protein kinase-like (PK-like)"/>
    <property type="match status" value="1"/>
</dbReference>
<dbReference type="PANTHER" id="PTHR23257">
    <property type="entry name" value="SERINE-THREONINE PROTEIN KINASE"/>
    <property type="match status" value="1"/>
</dbReference>
<evidence type="ECO:0000259" key="8">
    <source>
        <dbReference type="PROSITE" id="PS50011"/>
    </source>
</evidence>
<dbReference type="Gene3D" id="3.10.20.90">
    <property type="entry name" value="Phosphatidylinositol 3-kinase Catalytic Subunit, Chain A, domain 1"/>
    <property type="match status" value="1"/>
</dbReference>
<dbReference type="InterPro" id="IPR017441">
    <property type="entry name" value="Protein_kinase_ATP_BS"/>
</dbReference>
<dbReference type="GO" id="GO:0005524">
    <property type="term" value="F:ATP binding"/>
    <property type="evidence" value="ECO:0007669"/>
    <property type="project" value="UniProtKB-UniRule"/>
</dbReference>
<dbReference type="Pfam" id="PF07714">
    <property type="entry name" value="PK_Tyr_Ser-Thr"/>
    <property type="match status" value="1"/>
</dbReference>
<evidence type="ECO:0000256" key="3">
    <source>
        <dbReference type="ARBA" id="ARBA00022741"/>
    </source>
</evidence>
<protein>
    <recommendedName>
        <fullName evidence="8">Protein kinase domain-containing protein</fullName>
    </recommendedName>
</protein>
<keyword evidence="10" id="KW-1185">Reference proteome</keyword>
<dbReference type="EMBL" id="JAYMYQ010000006">
    <property type="protein sequence ID" value="KAK7324256.1"/>
    <property type="molecule type" value="Genomic_DNA"/>
</dbReference>
<dbReference type="CDD" id="cd06410">
    <property type="entry name" value="PB1_UP2"/>
    <property type="match status" value="1"/>
</dbReference>
<dbReference type="Pfam" id="PF00564">
    <property type="entry name" value="PB1"/>
    <property type="match status" value="1"/>
</dbReference>
<evidence type="ECO:0000256" key="6">
    <source>
        <dbReference type="PROSITE-ProRule" id="PRU10141"/>
    </source>
</evidence>
<evidence type="ECO:0000313" key="9">
    <source>
        <dbReference type="EMBL" id="KAK7324256.1"/>
    </source>
</evidence>
<dbReference type="PANTHER" id="PTHR23257:SF955">
    <property type="entry name" value="SUPERFAMILY PROTEIN WITH OCTICOSAPEPTIDE_PHOX_BEM1P DOMAIN, PUTATIVE ISOFORM 1-RELATED"/>
    <property type="match status" value="1"/>
</dbReference>
<feature type="domain" description="Protein kinase" evidence="8">
    <location>
        <begin position="478"/>
        <end position="751"/>
    </location>
</feature>
<comment type="caution">
    <text evidence="9">The sequence shown here is derived from an EMBL/GenBank/DDBJ whole genome shotgun (WGS) entry which is preliminary data.</text>
</comment>
<sequence length="765" mass="86486">MEPIRKEVYFTGSSEGYNSSMMMKFLCSFGGRILPRPWDGKLRYVGGQTRIRQIRKDISWQELMHKALQIYNQTHAIKYQLPHEDFDAFISVSSNNDLQNMMEEYNRLAKREGSQKLRIFLFSKSDLEDAELGLSDNDSEVQYLFAINGIDLGSRKNSTMIGVNFSANNTNETNPVLDKPVIGETPIPITIPHHMLVNQQVENSGIVETLGNKMVDGSIPQLSNNYMEINFDEVSKEHSLPPTKMDKSNAIDLKTLHPPPLPTRVYYSERVPREQVELLNRSSKSDDAYGSRSQVSDLLSESGFGDNLHEDNIARLETEIFHEENNNKPLIEERRDGELNLMISRQISSGKHHHDSASNFPEVDLEANEDFNVQGVLGSSNFVSKQVQESHLDFIEEKIRDLHERVGTETTVVKSDHDSPMNDSESMQFDAKVENLRPQEPEHEVGKIEKINSNPSPPYPSSGDFDTNTLQVIMNEDLEELKVLGSGSFGTVYHGKWGGTDVAIKRLKKTFLHGRSSGKENLTEDFWREAEILSKLRHPNVMAFYGVVKDGPEGTMAIVTEYMVDGSLSHAVHEKEWFIDYQKKLMIARDAANGMKYLHSKNIVHFDLKCENLLVNLKDPSRPICKVGDFGLSKVKIHALVSGAMRGSLPWMAPEMMKVQEQQNDSSNKVSEKVDVFSFGILLWEILTGEIPYASSGDISIIGKIMSNTIRPTIPDDCDPKWRTLMEECWETNPVARPSFTEIATRLHEMLKAASQNQSTGQQGI</sequence>
<keyword evidence="5 6" id="KW-0067">ATP-binding</keyword>
<gene>
    <name evidence="9" type="ORF">VNO77_27786</name>
</gene>
<dbReference type="CDD" id="cd13999">
    <property type="entry name" value="STKc_MAP3K-like"/>
    <property type="match status" value="1"/>
</dbReference>
<dbReference type="PRINTS" id="PR00109">
    <property type="entry name" value="TYRKINASE"/>
</dbReference>
<reference evidence="9 10" key="1">
    <citation type="submission" date="2024-01" db="EMBL/GenBank/DDBJ databases">
        <title>The genomes of 5 underutilized Papilionoideae crops provide insights into root nodulation and disease resistanc.</title>
        <authorList>
            <person name="Jiang F."/>
        </authorList>
    </citation>
    <scope>NUCLEOTIDE SEQUENCE [LARGE SCALE GENOMIC DNA]</scope>
    <source>
        <strain evidence="9">LVBAO_FW01</strain>
        <tissue evidence="9">Leaves</tissue>
    </source>
</reference>
<feature type="region of interest" description="Disordered" evidence="7">
    <location>
        <begin position="439"/>
        <end position="460"/>
    </location>
</feature>
<evidence type="ECO:0000256" key="1">
    <source>
        <dbReference type="ARBA" id="ARBA00022527"/>
    </source>
</evidence>
<dbReference type="InterPro" id="IPR050167">
    <property type="entry name" value="Ser_Thr_protein_kinase"/>
</dbReference>
<proteinExistence type="predicted"/>
<evidence type="ECO:0000256" key="2">
    <source>
        <dbReference type="ARBA" id="ARBA00022679"/>
    </source>
</evidence>
<dbReference type="InterPro" id="IPR008271">
    <property type="entry name" value="Ser/Thr_kinase_AS"/>
</dbReference>
<feature type="compositionally biased region" description="Basic and acidic residues" evidence="7">
    <location>
        <begin position="439"/>
        <end position="450"/>
    </location>
</feature>
<dbReference type="SUPFAM" id="SSF54277">
    <property type="entry name" value="CAD &amp; PB1 domains"/>
    <property type="match status" value="1"/>
</dbReference>
<dbReference type="InterPro" id="IPR001245">
    <property type="entry name" value="Ser-Thr/Tyr_kinase_cat_dom"/>
</dbReference>
<dbReference type="InterPro" id="IPR000270">
    <property type="entry name" value="PB1_dom"/>
</dbReference>
<dbReference type="SMART" id="SM00666">
    <property type="entry name" value="PB1"/>
    <property type="match status" value="1"/>
</dbReference>
<dbReference type="GO" id="GO:0005737">
    <property type="term" value="C:cytoplasm"/>
    <property type="evidence" value="ECO:0007669"/>
    <property type="project" value="TreeGrafter"/>
</dbReference>
<dbReference type="SMART" id="SM00220">
    <property type="entry name" value="S_TKc"/>
    <property type="match status" value="1"/>
</dbReference>
<dbReference type="GO" id="GO:0004674">
    <property type="term" value="F:protein serine/threonine kinase activity"/>
    <property type="evidence" value="ECO:0007669"/>
    <property type="project" value="UniProtKB-KW"/>
</dbReference>
<dbReference type="Proteomes" id="UP001367508">
    <property type="component" value="Unassembled WGS sequence"/>
</dbReference>
<dbReference type="Gene3D" id="3.30.200.20">
    <property type="entry name" value="Phosphorylase Kinase, domain 1"/>
    <property type="match status" value="1"/>
</dbReference>
<dbReference type="Gene3D" id="1.10.510.10">
    <property type="entry name" value="Transferase(Phosphotransferase) domain 1"/>
    <property type="match status" value="1"/>
</dbReference>
<evidence type="ECO:0000256" key="7">
    <source>
        <dbReference type="SAM" id="MobiDB-lite"/>
    </source>
</evidence>
<evidence type="ECO:0000256" key="5">
    <source>
        <dbReference type="ARBA" id="ARBA00022840"/>
    </source>
</evidence>
<dbReference type="FunFam" id="3.10.20.90:FF:000058">
    <property type="entry name" value="Octicosapeptide/phox/Bem1p domain kinase superfamily protein"/>
    <property type="match status" value="1"/>
</dbReference>
<keyword evidence="4" id="KW-0418">Kinase</keyword>
<evidence type="ECO:0000256" key="4">
    <source>
        <dbReference type="ARBA" id="ARBA00022777"/>
    </source>
</evidence>
<name>A0AAN9KVW6_CANGL</name>
<dbReference type="GO" id="GO:0007165">
    <property type="term" value="P:signal transduction"/>
    <property type="evidence" value="ECO:0007669"/>
    <property type="project" value="TreeGrafter"/>
</dbReference>
<accession>A0AAN9KVW6</accession>
<feature type="binding site" evidence="6">
    <location>
        <position position="505"/>
    </location>
    <ligand>
        <name>ATP</name>
        <dbReference type="ChEBI" id="CHEBI:30616"/>
    </ligand>
</feature>
<keyword evidence="2" id="KW-0808">Transferase</keyword>
<keyword evidence="3 6" id="KW-0547">Nucleotide-binding</keyword>
<dbReference type="PROSITE" id="PS50011">
    <property type="entry name" value="PROTEIN_KINASE_DOM"/>
    <property type="match status" value="1"/>
</dbReference>
<organism evidence="9 10">
    <name type="scientific">Canavalia gladiata</name>
    <name type="common">Sword bean</name>
    <name type="synonym">Dolichos gladiatus</name>
    <dbReference type="NCBI Taxonomy" id="3824"/>
    <lineage>
        <taxon>Eukaryota</taxon>
        <taxon>Viridiplantae</taxon>
        <taxon>Streptophyta</taxon>
        <taxon>Embryophyta</taxon>
        <taxon>Tracheophyta</taxon>
        <taxon>Spermatophyta</taxon>
        <taxon>Magnoliopsida</taxon>
        <taxon>eudicotyledons</taxon>
        <taxon>Gunneridae</taxon>
        <taxon>Pentapetalae</taxon>
        <taxon>rosids</taxon>
        <taxon>fabids</taxon>
        <taxon>Fabales</taxon>
        <taxon>Fabaceae</taxon>
        <taxon>Papilionoideae</taxon>
        <taxon>50 kb inversion clade</taxon>
        <taxon>NPAAA clade</taxon>
        <taxon>indigoferoid/millettioid clade</taxon>
        <taxon>Phaseoleae</taxon>
        <taxon>Canavalia</taxon>
    </lineage>
</organism>
<dbReference type="InterPro" id="IPR000719">
    <property type="entry name" value="Prot_kinase_dom"/>
</dbReference>
<dbReference type="PROSITE" id="PS00107">
    <property type="entry name" value="PROTEIN_KINASE_ATP"/>
    <property type="match status" value="1"/>
</dbReference>